<sequence length="383" mass="40837">MRARRILAALTAAAGVAGLAACSDPAPAQSGWSGAIGSVNLREVCPATIVVQAGWNPEAEFGALYNLITRQPRIDRDHKITSGPLFSHGEYTGVDMEIRSGGPAIGFQPVMSRMYQDPDILLGTLDTEQAIVSSATTPVTSVFAPMVKSPQMIMWDPATYPQVHRIADLRATHAKVLYQQGEAYMSYLVGAGILDKDQTDASYDGSPSYFVAAGGKAAQQGFASSEPYTYEHQVSAWNKPVAYQLVADTGFDTYKSTLAVRTGDLAKDSACLQRLVPVLQRSAVDYFASPDAANTVIVDSVAKYDTGWSYDADNARYAVRAMLDQGIVGTGPGLGSFDMARVAHVLDVTKPIFAAGKVAPAADLTPDRLATNQFIDPSITQAK</sequence>
<dbReference type="RefSeq" id="WP_153339983.1">
    <property type="nucleotide sequence ID" value="NZ_WEGI01000003.1"/>
</dbReference>
<keyword evidence="3" id="KW-1185">Reference proteome</keyword>
<evidence type="ECO:0000313" key="2">
    <source>
        <dbReference type="EMBL" id="MQY26085.1"/>
    </source>
</evidence>
<reference evidence="2 3" key="1">
    <citation type="submission" date="2019-10" db="EMBL/GenBank/DDBJ databases">
        <title>Nocardia macrotermitis sp. nov. and Nocardia aurantia sp. nov., isolated from the gut of fungus growing-termite Macrotermes natalensis.</title>
        <authorList>
            <person name="Benndorf R."/>
            <person name="Schwitalla J."/>
            <person name="Martin K."/>
            <person name="De Beer W."/>
            <person name="Kaster A.-K."/>
            <person name="Vollmers J."/>
            <person name="Poulsen M."/>
            <person name="Beemelmanns C."/>
        </authorList>
    </citation>
    <scope>NUCLEOTIDE SEQUENCE [LARGE SCALE GENOMIC DNA]</scope>
    <source>
        <strain evidence="2 3">RB56</strain>
    </source>
</reference>
<organism evidence="2 3">
    <name type="scientific">Nocardia aurantia</name>
    <dbReference type="NCBI Taxonomy" id="2585199"/>
    <lineage>
        <taxon>Bacteria</taxon>
        <taxon>Bacillati</taxon>
        <taxon>Actinomycetota</taxon>
        <taxon>Actinomycetes</taxon>
        <taxon>Mycobacteriales</taxon>
        <taxon>Nocardiaceae</taxon>
        <taxon>Nocardia</taxon>
    </lineage>
</organism>
<dbReference type="AlphaFoldDB" id="A0A7K0DJU8"/>
<evidence type="ECO:0008006" key="4">
    <source>
        <dbReference type="Google" id="ProtNLM"/>
    </source>
</evidence>
<feature type="signal peptide" evidence="1">
    <location>
        <begin position="1"/>
        <end position="28"/>
    </location>
</feature>
<feature type="chain" id="PRO_5029779243" description="Nitrate ABC transporter substrate-binding protein" evidence="1">
    <location>
        <begin position="29"/>
        <end position="383"/>
    </location>
</feature>
<dbReference type="Gene3D" id="3.40.190.10">
    <property type="entry name" value="Periplasmic binding protein-like II"/>
    <property type="match status" value="1"/>
</dbReference>
<keyword evidence="1" id="KW-0732">Signal</keyword>
<evidence type="ECO:0000313" key="3">
    <source>
        <dbReference type="Proteomes" id="UP000431401"/>
    </source>
</evidence>
<protein>
    <recommendedName>
        <fullName evidence="4">Nitrate ABC transporter substrate-binding protein</fullName>
    </recommendedName>
</protein>
<dbReference type="Proteomes" id="UP000431401">
    <property type="component" value="Unassembled WGS sequence"/>
</dbReference>
<name>A0A7K0DJU8_9NOCA</name>
<proteinExistence type="predicted"/>
<dbReference type="PROSITE" id="PS51257">
    <property type="entry name" value="PROKAR_LIPOPROTEIN"/>
    <property type="match status" value="1"/>
</dbReference>
<gene>
    <name evidence="2" type="ORF">NRB56_16450</name>
</gene>
<dbReference type="EMBL" id="WEGI01000003">
    <property type="protein sequence ID" value="MQY26085.1"/>
    <property type="molecule type" value="Genomic_DNA"/>
</dbReference>
<accession>A0A7K0DJU8</accession>
<comment type="caution">
    <text evidence="2">The sequence shown here is derived from an EMBL/GenBank/DDBJ whole genome shotgun (WGS) entry which is preliminary data.</text>
</comment>
<dbReference type="OrthoDB" id="3595952at2"/>
<evidence type="ECO:0000256" key="1">
    <source>
        <dbReference type="SAM" id="SignalP"/>
    </source>
</evidence>